<name>A0A429Z316_9HYPH</name>
<evidence type="ECO:0000313" key="3">
    <source>
        <dbReference type="Proteomes" id="UP000278398"/>
    </source>
</evidence>
<organism evidence="2 3">
    <name type="scientific">Aquibium carbonis</name>
    <dbReference type="NCBI Taxonomy" id="2495581"/>
    <lineage>
        <taxon>Bacteria</taxon>
        <taxon>Pseudomonadati</taxon>
        <taxon>Pseudomonadota</taxon>
        <taxon>Alphaproteobacteria</taxon>
        <taxon>Hyphomicrobiales</taxon>
        <taxon>Phyllobacteriaceae</taxon>
        <taxon>Aquibium</taxon>
    </lineage>
</organism>
<dbReference type="Pfam" id="PF14100">
    <property type="entry name" value="DUF6807"/>
    <property type="match status" value="1"/>
</dbReference>
<comment type="caution">
    <text evidence="2">The sequence shown here is derived from an EMBL/GenBank/DDBJ whole genome shotgun (WGS) entry which is preliminary data.</text>
</comment>
<dbReference type="OrthoDB" id="242375at2"/>
<evidence type="ECO:0008006" key="4">
    <source>
        <dbReference type="Google" id="ProtNLM"/>
    </source>
</evidence>
<gene>
    <name evidence="2" type="ORF">EJC49_01830</name>
</gene>
<reference evidence="2 3" key="1">
    <citation type="submission" date="2018-12" db="EMBL/GenBank/DDBJ databases">
        <title>Mesorhizobium carbonis sp. nov., isolated from coal mine water.</title>
        <authorList>
            <person name="Xin W."/>
            <person name="Xu Z."/>
            <person name="Xiang F."/>
            <person name="Zhang J."/>
            <person name="Xi L."/>
            <person name="Liu J."/>
        </authorList>
    </citation>
    <scope>NUCLEOTIDE SEQUENCE [LARGE SCALE GENOMIC DNA]</scope>
    <source>
        <strain evidence="2 3">B2.3</strain>
    </source>
</reference>
<accession>A0A429Z316</accession>
<dbReference type="EMBL" id="RWKW01000004">
    <property type="protein sequence ID" value="RST88093.1"/>
    <property type="molecule type" value="Genomic_DNA"/>
</dbReference>
<protein>
    <recommendedName>
        <fullName evidence="4">Methane oxygenase PmoA</fullName>
    </recommendedName>
</protein>
<sequence>MPSSFPIPSCPSTLTPSCRPTPDASQREPTLPDYSFEPEDIDLPKGAWARTHRRRLFLDGRPVLALTQGQHRAYVFPLYTPAGFLVTAERPADHPHHASLWIGADHVDTLVPAVGGTVEDYTYNFYVDEVFQGRAPGRILETSVSGTASGDGRFEIRQRLDWRGPPEWGADDGRLVATEERRFVVSTSARRHRIDVTSTFTPAACPVRLGPTRHAWFNVRVADSLIAANGGRLRDDRGREGGAAICGEGATWVDFTGPVGGGREAGVSVVPHPVDSRKPFWFAADWGVVSVGHFRSAPLLLDQGRTYQSRYTVLVHDGEADQDENDAIARETS</sequence>
<evidence type="ECO:0000313" key="2">
    <source>
        <dbReference type="EMBL" id="RST88093.1"/>
    </source>
</evidence>
<evidence type="ECO:0000256" key="1">
    <source>
        <dbReference type="SAM" id="MobiDB-lite"/>
    </source>
</evidence>
<feature type="region of interest" description="Disordered" evidence="1">
    <location>
        <begin position="1"/>
        <end position="38"/>
    </location>
</feature>
<feature type="compositionally biased region" description="Polar residues" evidence="1">
    <location>
        <begin position="10"/>
        <end position="28"/>
    </location>
</feature>
<dbReference type="InterPro" id="IPR029475">
    <property type="entry name" value="DUF6807"/>
</dbReference>
<proteinExistence type="predicted"/>
<dbReference type="Proteomes" id="UP000278398">
    <property type="component" value="Unassembled WGS sequence"/>
</dbReference>
<keyword evidence="3" id="KW-1185">Reference proteome</keyword>
<dbReference type="AlphaFoldDB" id="A0A429Z316"/>